<dbReference type="CDD" id="cd14871">
    <property type="entry name" value="uS7_Chloroplast"/>
    <property type="match status" value="1"/>
</dbReference>
<evidence type="ECO:0000256" key="5">
    <source>
        <dbReference type="ARBA" id="ARBA00023274"/>
    </source>
</evidence>
<dbReference type="PIRSF" id="PIRSF002122">
    <property type="entry name" value="RPS7p_RPS7a_RPS5e_RPS7o"/>
    <property type="match status" value="1"/>
</dbReference>
<dbReference type="PROSITE" id="PS00052">
    <property type="entry name" value="RIBOSOMAL_S7"/>
    <property type="match status" value="1"/>
</dbReference>
<dbReference type="AlphaFoldDB" id="A0A142BYA0"/>
<evidence type="ECO:0000256" key="4">
    <source>
        <dbReference type="ARBA" id="ARBA00022980"/>
    </source>
</evidence>
<protein>
    <recommendedName>
        <fullName evidence="7">Ribosomal protein S7</fullName>
    </recommendedName>
</protein>
<dbReference type="GO" id="GO:0006412">
    <property type="term" value="P:translation"/>
    <property type="evidence" value="ECO:0007669"/>
    <property type="project" value="InterPro"/>
</dbReference>
<dbReference type="EMBL" id="KU167098">
    <property type="protein sequence ID" value="AMP43392.1"/>
    <property type="molecule type" value="Genomic_DNA"/>
</dbReference>
<comment type="similarity">
    <text evidence="1 6">Belongs to the universal ribosomal protein uS7 family.</text>
</comment>
<evidence type="ECO:0000313" key="9">
    <source>
        <dbReference type="EMBL" id="AMP43392.1"/>
    </source>
</evidence>
<dbReference type="NCBIfam" id="TIGR01029">
    <property type="entry name" value="rpsG_bact"/>
    <property type="match status" value="1"/>
</dbReference>
<dbReference type="GeneID" id="27209997"/>
<dbReference type="InterPro" id="IPR023798">
    <property type="entry name" value="Ribosomal_uS7_dom"/>
</dbReference>
<organism evidence="9">
    <name type="scientific">Scherffelia dubia</name>
    <name type="common">Green alga</name>
    <name type="synonym">Chlamydomonas dubia</name>
    <dbReference type="NCBI Taxonomy" id="3190"/>
    <lineage>
        <taxon>Eukaryota</taxon>
        <taxon>Viridiplantae</taxon>
        <taxon>Chlorophyta</taxon>
        <taxon>core chlorophytes</taxon>
        <taxon>Chlorodendrophyceae</taxon>
        <taxon>Chlorodendrales</taxon>
        <taxon>Chlorodendraceae</taxon>
        <taxon>Scherffelia</taxon>
    </lineage>
</organism>
<evidence type="ECO:0000256" key="2">
    <source>
        <dbReference type="ARBA" id="ARBA00022730"/>
    </source>
</evidence>
<dbReference type="InterPro" id="IPR005717">
    <property type="entry name" value="Ribosomal_uS7_bac/org-type"/>
</dbReference>
<evidence type="ECO:0000256" key="3">
    <source>
        <dbReference type="ARBA" id="ARBA00022884"/>
    </source>
</evidence>
<dbReference type="RefSeq" id="YP_009241485.1">
    <property type="nucleotide sequence ID" value="NC_029807.1"/>
</dbReference>
<sequence length="156" mass="17680">MSRRHIAKKRVLSPDPIYNSRLVHMMTNRLMKSGKKGLAFRLIYEALKNVGQTTQQDPIKIMEQAVRNATPFVEVKSRRIGGSTFQVPLEVGTERGTTLAISWLLSSCRNRSGKDTVTNLTNEILDASKNMGNAIRKRDEVHKMAEANKAFAKYRF</sequence>
<proteinExistence type="inferred from homology"/>
<dbReference type="InterPro" id="IPR020606">
    <property type="entry name" value="Ribosomal_uS7_CS"/>
</dbReference>
<keyword evidence="4 6" id="KW-0689">Ribosomal protein</keyword>
<evidence type="ECO:0000259" key="8">
    <source>
        <dbReference type="Pfam" id="PF00177"/>
    </source>
</evidence>
<evidence type="ECO:0000256" key="6">
    <source>
        <dbReference type="RuleBase" id="RU003619"/>
    </source>
</evidence>
<gene>
    <name evidence="9" type="primary">rps7</name>
</gene>
<keyword evidence="2 7" id="KW-0699">rRNA-binding</keyword>
<evidence type="ECO:0000256" key="7">
    <source>
        <dbReference type="RuleBase" id="RU003620"/>
    </source>
</evidence>
<reference evidence="9" key="1">
    <citation type="journal article" date="2016" name="PLoS ONE">
        <title>Distinctive Architecture of the Chloroplast Genome in the Chlorodendrophycean Green Algae Scherffelia dubia and Tetraselmis sp. CCMP 881.</title>
        <authorList>
            <person name="Turmel M."/>
            <person name="de Cambiaire J.C."/>
            <person name="Otis C."/>
            <person name="Lemieux C."/>
        </authorList>
    </citation>
    <scope>NUCLEOTIDE SEQUENCE</scope>
</reference>
<dbReference type="InterPro" id="IPR000235">
    <property type="entry name" value="Ribosomal_uS7"/>
</dbReference>
<evidence type="ECO:0000256" key="1">
    <source>
        <dbReference type="ARBA" id="ARBA00007151"/>
    </source>
</evidence>
<dbReference type="GO" id="GO:0019843">
    <property type="term" value="F:rRNA binding"/>
    <property type="evidence" value="ECO:0007669"/>
    <property type="project" value="UniProtKB-KW"/>
</dbReference>
<dbReference type="InterPro" id="IPR036823">
    <property type="entry name" value="Ribosomal_uS7_dom_sf"/>
</dbReference>
<feature type="domain" description="Small ribosomal subunit protein uS7" evidence="8">
    <location>
        <begin position="2"/>
        <end position="149"/>
    </location>
</feature>
<dbReference type="FunFam" id="1.10.455.10:FF:000001">
    <property type="entry name" value="30S ribosomal protein S7"/>
    <property type="match status" value="1"/>
</dbReference>
<dbReference type="SUPFAM" id="SSF47973">
    <property type="entry name" value="Ribosomal protein S7"/>
    <property type="match status" value="1"/>
</dbReference>
<dbReference type="Pfam" id="PF00177">
    <property type="entry name" value="Ribosomal_S7"/>
    <property type="match status" value="1"/>
</dbReference>
<name>A0A142BYA0_SCHDU</name>
<dbReference type="GO" id="GO:0003735">
    <property type="term" value="F:structural constituent of ribosome"/>
    <property type="evidence" value="ECO:0007669"/>
    <property type="project" value="InterPro"/>
</dbReference>
<accession>A0A142BYA0</accession>
<dbReference type="PANTHER" id="PTHR11205">
    <property type="entry name" value="RIBOSOMAL PROTEIN S7"/>
    <property type="match status" value="1"/>
</dbReference>
<dbReference type="Gene3D" id="1.10.455.10">
    <property type="entry name" value="Ribosomal protein S7 domain"/>
    <property type="match status" value="1"/>
</dbReference>
<dbReference type="GO" id="GO:0015935">
    <property type="term" value="C:small ribosomal subunit"/>
    <property type="evidence" value="ECO:0007669"/>
    <property type="project" value="InterPro"/>
</dbReference>
<dbReference type="HAMAP" id="MF_00480_B">
    <property type="entry name" value="Ribosomal_uS7_B"/>
    <property type="match status" value="1"/>
</dbReference>
<keyword evidence="9" id="KW-0934">Plastid</keyword>
<keyword evidence="5 6" id="KW-0687">Ribonucleoprotein</keyword>
<keyword evidence="3 7" id="KW-0694">RNA-binding</keyword>
<geneLocation type="plastid" evidence="9"/>